<dbReference type="PANTHER" id="PTHR42798">
    <property type="entry name" value="LIPOPROTEIN-RELEASING SYSTEM ATP-BINDING PROTEIN LOLD"/>
    <property type="match status" value="1"/>
</dbReference>
<comment type="caution">
    <text evidence="6">The sequence shown here is derived from an EMBL/GenBank/DDBJ whole genome shotgun (WGS) entry which is preliminary data.</text>
</comment>
<dbReference type="Pfam" id="PF00005">
    <property type="entry name" value="ABC_tran"/>
    <property type="match status" value="1"/>
</dbReference>
<dbReference type="eggNOG" id="COG1136">
    <property type="taxonomic scope" value="Bacteria"/>
</dbReference>
<keyword evidence="3" id="KW-0547">Nucleotide-binding</keyword>
<gene>
    <name evidence="6" type="ORF">ANHYDRO_02049</name>
</gene>
<proteinExistence type="inferred from homology"/>
<comment type="similarity">
    <text evidence="1">Belongs to the ABC transporter superfamily.</text>
</comment>
<accession>B6WBR6</accession>
<dbReference type="FunFam" id="3.40.50.300:FF:000032">
    <property type="entry name" value="Export ABC transporter ATP-binding protein"/>
    <property type="match status" value="1"/>
</dbReference>
<dbReference type="GO" id="GO:0016887">
    <property type="term" value="F:ATP hydrolysis activity"/>
    <property type="evidence" value="ECO:0007669"/>
    <property type="project" value="InterPro"/>
</dbReference>
<name>B6WBR6_9FIRM</name>
<dbReference type="CDD" id="cd03255">
    <property type="entry name" value="ABC_MJ0796_LolCDE_FtsE"/>
    <property type="match status" value="1"/>
</dbReference>
<dbReference type="PANTHER" id="PTHR42798:SF7">
    <property type="entry name" value="ALPHA-D-RIBOSE 1-METHYLPHOSPHONATE 5-TRIPHOSPHATE SYNTHASE SUBUNIT PHNL"/>
    <property type="match status" value="1"/>
</dbReference>
<evidence type="ECO:0000256" key="2">
    <source>
        <dbReference type="ARBA" id="ARBA00022448"/>
    </source>
</evidence>
<dbReference type="Proteomes" id="UP000005451">
    <property type="component" value="Unassembled WGS sequence"/>
</dbReference>
<keyword evidence="2" id="KW-0813">Transport</keyword>
<dbReference type="SUPFAM" id="SSF52540">
    <property type="entry name" value="P-loop containing nucleoside triphosphate hydrolases"/>
    <property type="match status" value="1"/>
</dbReference>
<sequence>MNKGVIEMNLLELNNVSHVYGDVVKSKGLDNISLTTQKGEFVAIMGPSGSGKSTLLNIISGILPATSGSVFVAGRNTANLNDEEAALFRRNTLGFVFQDFNLVETLTVRENIMLPLMFKNEEVKSMHEKSEKVAESLGISHILNKRTQEISGGQAQRTAIARAIVHQPELLLADEPTGNLDSVNSEEVMKIFENLNRNYGMSTFLVTHDVETATYSQRVIFIKDGKIYNEIRKGKDLIEYRENILNVLSVIRGV</sequence>
<dbReference type="EMBL" id="ABXA01000049">
    <property type="protein sequence ID" value="EEB35085.1"/>
    <property type="molecule type" value="Genomic_DNA"/>
</dbReference>
<reference evidence="6 7" key="1">
    <citation type="submission" date="2008-09" db="EMBL/GenBank/DDBJ databases">
        <authorList>
            <person name="Fulton L."/>
            <person name="Clifton S."/>
            <person name="Fulton B."/>
            <person name="Xu J."/>
            <person name="Minx P."/>
            <person name="Pepin K.H."/>
            <person name="Johnson M."/>
            <person name="Thiruvilangam P."/>
            <person name="Bhonagiri V."/>
            <person name="Nash W.E."/>
            <person name="Mardis E.R."/>
            <person name="Wilson R.K."/>
        </authorList>
    </citation>
    <scope>NUCLEOTIDE SEQUENCE [LARGE SCALE GENOMIC DNA]</scope>
    <source>
        <strain evidence="6 7">DSM 7454</strain>
    </source>
</reference>
<feature type="domain" description="ABC transporter" evidence="5">
    <location>
        <begin position="11"/>
        <end position="249"/>
    </location>
</feature>
<dbReference type="Gene3D" id="3.40.50.300">
    <property type="entry name" value="P-loop containing nucleotide triphosphate hydrolases"/>
    <property type="match status" value="1"/>
</dbReference>
<keyword evidence="4 6" id="KW-0067">ATP-binding</keyword>
<dbReference type="InterPro" id="IPR027417">
    <property type="entry name" value="P-loop_NTPase"/>
</dbReference>
<dbReference type="SMART" id="SM00382">
    <property type="entry name" value="AAA"/>
    <property type="match status" value="1"/>
</dbReference>
<evidence type="ECO:0000313" key="6">
    <source>
        <dbReference type="EMBL" id="EEB35085.1"/>
    </source>
</evidence>
<evidence type="ECO:0000256" key="1">
    <source>
        <dbReference type="ARBA" id="ARBA00005417"/>
    </source>
</evidence>
<dbReference type="AlphaFoldDB" id="B6WBR6"/>
<evidence type="ECO:0000259" key="5">
    <source>
        <dbReference type="PROSITE" id="PS50893"/>
    </source>
</evidence>
<dbReference type="STRING" id="561177.ANHYDRO_02049"/>
<evidence type="ECO:0000256" key="4">
    <source>
        <dbReference type="ARBA" id="ARBA00022840"/>
    </source>
</evidence>
<dbReference type="GO" id="GO:0098796">
    <property type="term" value="C:membrane protein complex"/>
    <property type="evidence" value="ECO:0007669"/>
    <property type="project" value="UniProtKB-ARBA"/>
</dbReference>
<dbReference type="InterPro" id="IPR003439">
    <property type="entry name" value="ABC_transporter-like_ATP-bd"/>
</dbReference>
<dbReference type="GO" id="GO:0022857">
    <property type="term" value="F:transmembrane transporter activity"/>
    <property type="evidence" value="ECO:0007669"/>
    <property type="project" value="UniProtKB-ARBA"/>
</dbReference>
<dbReference type="GO" id="GO:0005524">
    <property type="term" value="F:ATP binding"/>
    <property type="evidence" value="ECO:0007669"/>
    <property type="project" value="UniProtKB-KW"/>
</dbReference>
<evidence type="ECO:0000313" key="7">
    <source>
        <dbReference type="Proteomes" id="UP000005451"/>
    </source>
</evidence>
<dbReference type="InterPro" id="IPR017911">
    <property type="entry name" value="MacB-like_ATP-bd"/>
</dbReference>
<evidence type="ECO:0000256" key="3">
    <source>
        <dbReference type="ARBA" id="ARBA00022741"/>
    </source>
</evidence>
<dbReference type="PROSITE" id="PS50893">
    <property type="entry name" value="ABC_TRANSPORTER_2"/>
    <property type="match status" value="1"/>
</dbReference>
<reference evidence="6 7" key="2">
    <citation type="submission" date="2008-10" db="EMBL/GenBank/DDBJ databases">
        <title>Draft genome sequence of Anaerococcus hydrogenalis (DSM 7454).</title>
        <authorList>
            <person name="Sudarsanam P."/>
            <person name="Ley R."/>
            <person name="Guruge J."/>
            <person name="Turnbaugh P.J."/>
            <person name="Mahowald M."/>
            <person name="Liep D."/>
            <person name="Gordon J."/>
        </authorList>
    </citation>
    <scope>NUCLEOTIDE SEQUENCE [LARGE SCALE GENOMIC DNA]</scope>
    <source>
        <strain evidence="6 7">DSM 7454</strain>
    </source>
</reference>
<protein>
    <submittedName>
        <fullName evidence="6">ABC transporter, ATP-binding protein</fullName>
    </submittedName>
</protein>
<dbReference type="InterPro" id="IPR003593">
    <property type="entry name" value="AAA+_ATPase"/>
</dbReference>
<organism evidence="6 7">
    <name type="scientific">Anaerococcus hydrogenalis DSM 7454</name>
    <dbReference type="NCBI Taxonomy" id="561177"/>
    <lineage>
        <taxon>Bacteria</taxon>
        <taxon>Bacillati</taxon>
        <taxon>Bacillota</taxon>
        <taxon>Tissierellia</taxon>
        <taxon>Tissierellales</taxon>
        <taxon>Peptoniphilaceae</taxon>
        <taxon>Anaerococcus</taxon>
    </lineage>
</organism>